<evidence type="ECO:0000256" key="3">
    <source>
        <dbReference type="ARBA" id="ARBA00047867"/>
    </source>
</evidence>
<dbReference type="FunCoup" id="Q24BX6">
    <property type="interactions" value="63"/>
</dbReference>
<gene>
    <name evidence="9" type="ORF">TTHERM_01048110</name>
</gene>
<dbReference type="Proteomes" id="UP000009168">
    <property type="component" value="Unassembled WGS sequence"/>
</dbReference>
<evidence type="ECO:0000256" key="2">
    <source>
        <dbReference type="ARBA" id="ARBA00023002"/>
    </source>
</evidence>
<dbReference type="STRING" id="312017.Q24BX6"/>
<dbReference type="InterPro" id="IPR046346">
    <property type="entry name" value="Aminoacid_DH-like_N_sf"/>
</dbReference>
<dbReference type="Pfam" id="PF00208">
    <property type="entry name" value="ELFV_dehydrog"/>
    <property type="match status" value="1"/>
</dbReference>
<sequence length="488" mass="54645">MLSKISKFSFSSSILKSTEQFFKQAGKIANIPEEDVNFYFEPELSCQINIPLKRENGEFINVNCYRTQHKQHRVPTKGGLRFMVGVTTEDVHAFSALTTVKNAIAAVPFGGSFGAISIDPALMTQREVELITRKYTTELCKRGFIGASIDVPGPDHHTGEREMNWIKDTYQTFYGQNDINAQGCVTGKSLNQGGIRGRVQAGGLGASIYLNYLFNHKKLAQRLGLEQGIAGKTFIIHSFGKIGYWTAFYLQELGAKLIGVIEKDGSIYNPEGIDVNLVKLHFDKNHSFKGYPGAEFYPDETAMYKQCDLLIPTYVNHLINKDNADKLNCKYLAENTNAVVSYEADQILNSKGIVVFPDVLISSGPIVVSYMEWLKNLEHIRKGRLTRKWEEQSNYSLMEFISQATGLKMEVSEENKEKLQGAQERDIVNSGLEAIIEESVDELLPILEKNPSISLRDACYVDALTKLHSHYKTAGIALSNAVKIEKKQ</sequence>
<dbReference type="GO" id="GO:0006538">
    <property type="term" value="P:L-glutamate catabolic process"/>
    <property type="evidence" value="ECO:0007669"/>
    <property type="project" value="TreeGrafter"/>
</dbReference>
<evidence type="ECO:0000313" key="10">
    <source>
        <dbReference type="Proteomes" id="UP000009168"/>
    </source>
</evidence>
<dbReference type="SUPFAM" id="SSF53223">
    <property type="entry name" value="Aminoacid dehydrogenase-like, N-terminal domain"/>
    <property type="match status" value="1"/>
</dbReference>
<evidence type="ECO:0000313" key="9">
    <source>
        <dbReference type="EMBL" id="EAS05261.1"/>
    </source>
</evidence>
<dbReference type="HOGENOM" id="CLU_025763_1_0_1"/>
<dbReference type="Pfam" id="PF02812">
    <property type="entry name" value="ELFV_dehydrog_N"/>
    <property type="match status" value="1"/>
</dbReference>
<dbReference type="SUPFAM" id="SSF51735">
    <property type="entry name" value="NAD(P)-binding Rossmann-fold domains"/>
    <property type="match status" value="1"/>
</dbReference>
<dbReference type="Gene3D" id="3.40.50.10860">
    <property type="entry name" value="Leucine Dehydrogenase, chain A, domain 1"/>
    <property type="match status" value="1"/>
</dbReference>
<dbReference type="InterPro" id="IPR033922">
    <property type="entry name" value="NAD_bind_Glu_DH"/>
</dbReference>
<name>Q24BX6_TETTS</name>
<evidence type="ECO:0000259" key="8">
    <source>
        <dbReference type="SMART" id="SM00839"/>
    </source>
</evidence>
<dbReference type="CDD" id="cd01076">
    <property type="entry name" value="NAD_bind_1_Glu_DH"/>
    <property type="match status" value="1"/>
</dbReference>
<dbReference type="GeneID" id="7826308"/>
<dbReference type="SMART" id="SM00839">
    <property type="entry name" value="ELFV_dehydrog"/>
    <property type="match status" value="1"/>
</dbReference>
<reference evidence="10" key="1">
    <citation type="journal article" date="2006" name="PLoS Biol.">
        <title>Macronuclear genome sequence of the ciliate Tetrahymena thermophila, a model eukaryote.</title>
        <authorList>
            <person name="Eisen J.A."/>
            <person name="Coyne R.S."/>
            <person name="Wu M."/>
            <person name="Wu D."/>
            <person name="Thiagarajan M."/>
            <person name="Wortman J.R."/>
            <person name="Badger J.H."/>
            <person name="Ren Q."/>
            <person name="Amedeo P."/>
            <person name="Jones K.M."/>
            <person name="Tallon L.J."/>
            <person name="Delcher A.L."/>
            <person name="Salzberg S.L."/>
            <person name="Silva J.C."/>
            <person name="Haas B.J."/>
            <person name="Majoros W.H."/>
            <person name="Farzad M."/>
            <person name="Carlton J.M."/>
            <person name="Smith R.K. Jr."/>
            <person name="Garg J."/>
            <person name="Pearlman R.E."/>
            <person name="Karrer K.M."/>
            <person name="Sun L."/>
            <person name="Manning G."/>
            <person name="Elde N.C."/>
            <person name="Turkewitz A.P."/>
            <person name="Asai D.J."/>
            <person name="Wilkes D.E."/>
            <person name="Wang Y."/>
            <person name="Cai H."/>
            <person name="Collins K."/>
            <person name="Stewart B.A."/>
            <person name="Lee S.R."/>
            <person name="Wilamowska K."/>
            <person name="Weinberg Z."/>
            <person name="Ruzzo W.L."/>
            <person name="Wloga D."/>
            <person name="Gaertig J."/>
            <person name="Frankel J."/>
            <person name="Tsao C.-C."/>
            <person name="Gorovsky M.A."/>
            <person name="Keeling P.J."/>
            <person name="Waller R.F."/>
            <person name="Patron N.J."/>
            <person name="Cherry J.M."/>
            <person name="Stover N.A."/>
            <person name="Krieger C.J."/>
            <person name="del Toro C."/>
            <person name="Ryder H.F."/>
            <person name="Williamson S.C."/>
            <person name="Barbeau R.A."/>
            <person name="Hamilton E.P."/>
            <person name="Orias E."/>
        </authorList>
    </citation>
    <scope>NUCLEOTIDE SEQUENCE [LARGE SCALE GENOMIC DNA]</scope>
    <source>
        <strain evidence="10">SB210</strain>
    </source>
</reference>
<comment type="catalytic activity">
    <reaction evidence="3">
        <text>L-glutamate + NAD(+) + H2O = 2-oxoglutarate + NH4(+) + NADH + H(+)</text>
        <dbReference type="Rhea" id="RHEA:15133"/>
        <dbReference type="ChEBI" id="CHEBI:15377"/>
        <dbReference type="ChEBI" id="CHEBI:15378"/>
        <dbReference type="ChEBI" id="CHEBI:16810"/>
        <dbReference type="ChEBI" id="CHEBI:28938"/>
        <dbReference type="ChEBI" id="CHEBI:29985"/>
        <dbReference type="ChEBI" id="CHEBI:57540"/>
        <dbReference type="ChEBI" id="CHEBI:57945"/>
        <dbReference type="EC" id="1.4.1.3"/>
    </reaction>
</comment>
<evidence type="ECO:0000256" key="7">
    <source>
        <dbReference type="RuleBase" id="RU004417"/>
    </source>
</evidence>
<evidence type="ECO:0000256" key="5">
    <source>
        <dbReference type="PIRNR" id="PIRNR000185"/>
    </source>
</evidence>
<dbReference type="GO" id="GO:0004352">
    <property type="term" value="F:glutamate dehydrogenase (NAD+) activity"/>
    <property type="evidence" value="ECO:0007669"/>
    <property type="project" value="TreeGrafter"/>
</dbReference>
<dbReference type="AlphaFoldDB" id="Q24BX6"/>
<dbReference type="InterPro" id="IPR006097">
    <property type="entry name" value="Glu/Leu/Phe/Val/Trp_DH_dimer"/>
</dbReference>
<accession>Q24BX6</accession>
<dbReference type="InterPro" id="IPR036291">
    <property type="entry name" value="NAD(P)-bd_dom_sf"/>
</dbReference>
<feature type="site" description="Important for catalysis" evidence="6">
    <location>
        <position position="155"/>
    </location>
</feature>
<keyword evidence="10" id="KW-1185">Reference proteome</keyword>
<keyword evidence="2 5" id="KW-0560">Oxidoreductase</keyword>
<feature type="domain" description="Glutamate/phenylalanine/leucine/valine/L-tryptophan dehydrogenase C-terminal" evidence="8">
    <location>
        <begin position="195"/>
        <end position="475"/>
    </location>
</feature>
<dbReference type="PRINTS" id="PR00082">
    <property type="entry name" value="GLFDHDRGNASE"/>
</dbReference>
<proteinExistence type="inferred from homology"/>
<evidence type="ECO:0000256" key="6">
    <source>
        <dbReference type="PIRSR" id="PIRSR000185-3"/>
    </source>
</evidence>
<dbReference type="GO" id="GO:0005739">
    <property type="term" value="C:mitochondrion"/>
    <property type="evidence" value="ECO:0007669"/>
    <property type="project" value="TreeGrafter"/>
</dbReference>
<dbReference type="KEGG" id="tet:TTHERM_01048110"/>
<comment type="similarity">
    <text evidence="1 5 7">Belongs to the Glu/Leu/Phe/Val dehydrogenases family.</text>
</comment>
<dbReference type="PANTHER" id="PTHR11606:SF13">
    <property type="entry name" value="GLUTAMATE DEHYDROGENASE 1, MITOCHONDRIAL"/>
    <property type="match status" value="1"/>
</dbReference>
<dbReference type="Gene3D" id="3.40.50.720">
    <property type="entry name" value="NAD(P)-binding Rossmann-like Domain"/>
    <property type="match status" value="1"/>
</dbReference>
<dbReference type="InParanoid" id="Q24BX6"/>
<protein>
    <recommendedName>
        <fullName evidence="5">Glutamate dehydrogenase</fullName>
    </recommendedName>
</protein>
<evidence type="ECO:0000256" key="1">
    <source>
        <dbReference type="ARBA" id="ARBA00006382"/>
    </source>
</evidence>
<dbReference type="InterPro" id="IPR006095">
    <property type="entry name" value="Glu/Leu/Phe/Val/Trp_DH"/>
</dbReference>
<evidence type="ECO:0000256" key="4">
    <source>
        <dbReference type="ARBA" id="ARBA00048577"/>
    </source>
</evidence>
<organism evidence="9 10">
    <name type="scientific">Tetrahymena thermophila (strain SB210)</name>
    <dbReference type="NCBI Taxonomy" id="312017"/>
    <lineage>
        <taxon>Eukaryota</taxon>
        <taxon>Sar</taxon>
        <taxon>Alveolata</taxon>
        <taxon>Ciliophora</taxon>
        <taxon>Intramacronucleata</taxon>
        <taxon>Oligohymenophorea</taxon>
        <taxon>Hymenostomatida</taxon>
        <taxon>Tetrahymenina</taxon>
        <taxon>Tetrahymenidae</taxon>
        <taxon>Tetrahymena</taxon>
    </lineage>
</organism>
<dbReference type="RefSeq" id="XP_001025506.1">
    <property type="nucleotide sequence ID" value="XM_001025506.3"/>
</dbReference>
<dbReference type="OrthoDB" id="6718861at2759"/>
<dbReference type="PANTHER" id="PTHR11606">
    <property type="entry name" value="GLUTAMATE DEHYDROGENASE"/>
    <property type="match status" value="1"/>
</dbReference>
<dbReference type="InterPro" id="IPR014362">
    <property type="entry name" value="Glu_DH"/>
</dbReference>
<dbReference type="InterPro" id="IPR006096">
    <property type="entry name" value="Glu/Leu/Phe/Val/Trp_DH_C"/>
</dbReference>
<dbReference type="eggNOG" id="KOG2250">
    <property type="taxonomic scope" value="Eukaryota"/>
</dbReference>
<comment type="catalytic activity">
    <reaction evidence="4">
        <text>L-glutamate + NADP(+) + H2O = 2-oxoglutarate + NH4(+) + NADPH + H(+)</text>
        <dbReference type="Rhea" id="RHEA:11612"/>
        <dbReference type="ChEBI" id="CHEBI:15377"/>
        <dbReference type="ChEBI" id="CHEBI:15378"/>
        <dbReference type="ChEBI" id="CHEBI:16810"/>
        <dbReference type="ChEBI" id="CHEBI:28938"/>
        <dbReference type="ChEBI" id="CHEBI:29985"/>
        <dbReference type="ChEBI" id="CHEBI:57783"/>
        <dbReference type="ChEBI" id="CHEBI:58349"/>
        <dbReference type="EC" id="1.4.1.3"/>
    </reaction>
</comment>
<dbReference type="EMBL" id="GG662375">
    <property type="protein sequence ID" value="EAS05261.1"/>
    <property type="molecule type" value="Genomic_DNA"/>
</dbReference>
<dbReference type="PIRSF" id="PIRSF000185">
    <property type="entry name" value="Glu_DH"/>
    <property type="match status" value="1"/>
</dbReference>